<proteinExistence type="predicted"/>
<dbReference type="GO" id="GO:0043743">
    <property type="term" value="F:LPPG:FO 2-phospho-L-lactate transferase activity"/>
    <property type="evidence" value="ECO:0007669"/>
    <property type="project" value="InterPro"/>
</dbReference>
<dbReference type="Proteomes" id="UP000320333">
    <property type="component" value="Unassembled WGS sequence"/>
</dbReference>
<gene>
    <name evidence="2" type="ORF">CcCBS67573_g06507</name>
</gene>
<sequence>MRKHSTESTSNTQLQHETSPSIVVFSGGSAANEIVSMIKSISYDVVYVMPVSDDGGSTSEIVKVVGGPGIGDIRSRLVRLSDTRSPEAKAVYDLLSYRLPTAPPLSEYHTSPAKLEWHTILEGNHPLWNGISLPYRETIRAFLLQFHYKILKEIGGGGLLNSASGEDNRSFDFRGGSLGNFFITGCRLFFDSLEAAIFQFARITRCPSETQVVPIVATNHNPVSIGVTLRNGGVIYGQCEISHPGTRTNPPLEAKNLRRHGSHVRIRSNSMQRNASGIKLSSLASPQQSSLSKSLDVLKDSPSANLFFSKTHQIPPLPSPIRRVFYINSERAETFPKINALLPEHLETKKSIIYSMGSLYTSLLPCLVVAGVGSLIARDFVEKRRKLKAEVRKLREGFQTLGAKNIANNKPISPLASVHPTSHNFTMNTSMSPPRATSLYPTGPPKTFTSSSTSPFIFPTPTPDSFSVAALSLDDTVGLEMTARSTNPNRTIRSTTLPPPPLKSRNNSTNTESRHSSEETKTPHSTPKVPPRHRAFSTPSDSIEGFGASADSDDLDKVKILLLNGTHDRETDGYTAMDFVLAITDVLNYSVIAEYGGGEACRKVMMMRDAKTDMDGAEAVWRWSGVPSEEELEVEAHSLADRIRREVSIESVNALADEDDDDLMAQDISEMESLKGRGYLVKPYPPRAYITHLLYAEDSQVLVEVDRIGALGIKCVMVPKSGTMASCDRESASLQNTSPSKHIKGHFGSEELRSVLEPLLL</sequence>
<organism evidence="2 3">
    <name type="scientific">Chytriomyces confervae</name>
    <dbReference type="NCBI Taxonomy" id="246404"/>
    <lineage>
        <taxon>Eukaryota</taxon>
        <taxon>Fungi</taxon>
        <taxon>Fungi incertae sedis</taxon>
        <taxon>Chytridiomycota</taxon>
        <taxon>Chytridiomycota incertae sedis</taxon>
        <taxon>Chytridiomycetes</taxon>
        <taxon>Chytridiales</taxon>
        <taxon>Chytriomycetaceae</taxon>
        <taxon>Chytriomyces</taxon>
    </lineage>
</organism>
<comment type="caution">
    <text evidence="2">The sequence shown here is derived from an EMBL/GenBank/DDBJ whole genome shotgun (WGS) entry which is preliminary data.</text>
</comment>
<dbReference type="PANTHER" id="PTHR31240">
    <property type="entry name" value="MATERNAL EFFECT EMBRYO ARREST 18"/>
    <property type="match status" value="1"/>
</dbReference>
<dbReference type="EMBL" id="QEAP01000282">
    <property type="protein sequence ID" value="TPX70514.1"/>
    <property type="molecule type" value="Genomic_DNA"/>
</dbReference>
<dbReference type="InterPro" id="IPR002882">
    <property type="entry name" value="CofD"/>
</dbReference>
<name>A0A507F318_9FUNG</name>
<accession>A0A507F318</accession>
<feature type="region of interest" description="Disordered" evidence="1">
    <location>
        <begin position="482"/>
        <end position="549"/>
    </location>
</feature>
<feature type="compositionally biased region" description="Basic and acidic residues" evidence="1">
    <location>
        <begin position="512"/>
        <end position="522"/>
    </location>
</feature>
<dbReference type="AlphaFoldDB" id="A0A507F318"/>
<dbReference type="STRING" id="246404.A0A507F318"/>
<dbReference type="Pfam" id="PF01933">
    <property type="entry name" value="CofD"/>
    <property type="match status" value="1"/>
</dbReference>
<keyword evidence="3" id="KW-1185">Reference proteome</keyword>
<dbReference type="Gene3D" id="3.40.50.10680">
    <property type="entry name" value="CofD-like domains"/>
    <property type="match status" value="1"/>
</dbReference>
<evidence type="ECO:0000313" key="3">
    <source>
        <dbReference type="Proteomes" id="UP000320333"/>
    </source>
</evidence>
<feature type="compositionally biased region" description="Polar residues" evidence="1">
    <location>
        <begin position="483"/>
        <end position="496"/>
    </location>
</feature>
<dbReference type="PANTHER" id="PTHR31240:SF0">
    <property type="entry name" value="MATERNAL EFFECT EMBRYO ARREST 18"/>
    <property type="match status" value="1"/>
</dbReference>
<feature type="region of interest" description="Disordered" evidence="1">
    <location>
        <begin position="429"/>
        <end position="452"/>
    </location>
</feature>
<dbReference type="OrthoDB" id="10267139at2759"/>
<protein>
    <submittedName>
        <fullName evidence="2">Uncharacterized protein</fullName>
    </submittedName>
</protein>
<dbReference type="SUPFAM" id="SSF142338">
    <property type="entry name" value="CofD-like"/>
    <property type="match status" value="1"/>
</dbReference>
<evidence type="ECO:0000256" key="1">
    <source>
        <dbReference type="SAM" id="MobiDB-lite"/>
    </source>
</evidence>
<dbReference type="InterPro" id="IPR038136">
    <property type="entry name" value="CofD-like_dom_sf"/>
</dbReference>
<evidence type="ECO:0000313" key="2">
    <source>
        <dbReference type="EMBL" id="TPX70514.1"/>
    </source>
</evidence>
<reference evidence="2 3" key="1">
    <citation type="journal article" date="2019" name="Sci. Rep.">
        <title>Comparative genomics of chytrid fungi reveal insights into the obligate biotrophic and pathogenic lifestyle of Synchytrium endobioticum.</title>
        <authorList>
            <person name="van de Vossenberg B.T.L.H."/>
            <person name="Warris S."/>
            <person name="Nguyen H.D.T."/>
            <person name="van Gent-Pelzer M.P.E."/>
            <person name="Joly D.L."/>
            <person name="van de Geest H.C."/>
            <person name="Bonants P.J.M."/>
            <person name="Smith D.S."/>
            <person name="Levesque C.A."/>
            <person name="van der Lee T.A.J."/>
        </authorList>
    </citation>
    <scope>NUCLEOTIDE SEQUENCE [LARGE SCALE GENOMIC DNA]</scope>
    <source>
        <strain evidence="2 3">CBS 675.73</strain>
    </source>
</reference>